<feature type="signal peptide" evidence="1">
    <location>
        <begin position="1"/>
        <end position="18"/>
    </location>
</feature>
<dbReference type="Gene3D" id="3.40.710.10">
    <property type="entry name" value="DD-peptidase/beta-lactamase superfamily"/>
    <property type="match status" value="2"/>
</dbReference>
<dbReference type="EMBL" id="JAMLDY010000004">
    <property type="protein sequence ID" value="MCP3734163.1"/>
    <property type="molecule type" value="Genomic_DNA"/>
</dbReference>
<keyword evidence="4" id="KW-1185">Reference proteome</keyword>
<organism evidence="3 4">
    <name type="scientific">Sphingomonas liriopis</name>
    <dbReference type="NCBI Taxonomy" id="2949094"/>
    <lineage>
        <taxon>Bacteria</taxon>
        <taxon>Pseudomonadati</taxon>
        <taxon>Pseudomonadota</taxon>
        <taxon>Alphaproteobacteria</taxon>
        <taxon>Sphingomonadales</taxon>
        <taxon>Sphingomonadaceae</taxon>
        <taxon>Sphingomonas</taxon>
    </lineage>
</organism>
<feature type="domain" description="Beta-lactamase-related" evidence="2">
    <location>
        <begin position="34"/>
        <end position="173"/>
    </location>
</feature>
<dbReference type="InterPro" id="IPR012338">
    <property type="entry name" value="Beta-lactam/transpept-like"/>
</dbReference>
<dbReference type="Pfam" id="PF00144">
    <property type="entry name" value="Beta-lactamase"/>
    <property type="match status" value="2"/>
</dbReference>
<feature type="chain" id="PRO_5040755517" evidence="1">
    <location>
        <begin position="19"/>
        <end position="332"/>
    </location>
</feature>
<dbReference type="SUPFAM" id="SSF56601">
    <property type="entry name" value="beta-lactamase/transpeptidase-like"/>
    <property type="match status" value="1"/>
</dbReference>
<evidence type="ECO:0000259" key="2">
    <source>
        <dbReference type="Pfam" id="PF00144"/>
    </source>
</evidence>
<dbReference type="InterPro" id="IPR050491">
    <property type="entry name" value="AmpC-like"/>
</dbReference>
<sequence>MIRALLAALVSVAAPVAAETPDAVARRYGLQGELLAAKGDRILLDRGYGTIDPAGGAVHAAGERWRLASITKQVVAAQVVAGLESKPGVLDAPIPREVAPGVGFIPALAGLTVRQLLTHHSGLANPDDTPPGAGGVPGAYLKRAPDVAYCASKPGTPGAAFAYNNCDYLLVGAWRGTDRWPQGMAMATAGERGVPGYVKGRPEPAIQLASFGAAGGLIGTARDVFRFDRALMTGRLMAPASLAALWTPEGKGSYQALGQWVFPGTLAGCATPRRIVQRDGEIGGVQVRNFILPDDAIVVIVFTNRSSDDFAFGEVWEGKGFVYDLLSAAACS</sequence>
<name>A0A9X2HV84_9SPHN</name>
<keyword evidence="1" id="KW-0732">Signal</keyword>
<dbReference type="AlphaFoldDB" id="A0A9X2HV84"/>
<dbReference type="PANTHER" id="PTHR46825">
    <property type="entry name" value="D-ALANYL-D-ALANINE-CARBOXYPEPTIDASE/ENDOPEPTIDASE AMPH"/>
    <property type="match status" value="1"/>
</dbReference>
<accession>A0A9X2HV84</accession>
<dbReference type="Proteomes" id="UP001139486">
    <property type="component" value="Unassembled WGS sequence"/>
</dbReference>
<evidence type="ECO:0000256" key="1">
    <source>
        <dbReference type="SAM" id="SignalP"/>
    </source>
</evidence>
<gene>
    <name evidence="3" type="ORF">M9979_04635</name>
</gene>
<dbReference type="PANTHER" id="PTHR46825:SF9">
    <property type="entry name" value="BETA-LACTAMASE-RELATED DOMAIN-CONTAINING PROTEIN"/>
    <property type="match status" value="1"/>
</dbReference>
<dbReference type="RefSeq" id="WP_254288162.1">
    <property type="nucleotide sequence ID" value="NZ_JAMLDY010000004.1"/>
</dbReference>
<feature type="domain" description="Beta-lactamase-related" evidence="2">
    <location>
        <begin position="193"/>
        <end position="309"/>
    </location>
</feature>
<protein>
    <submittedName>
        <fullName evidence="3">Beta-lactamase family protein</fullName>
    </submittedName>
</protein>
<reference evidence="3" key="1">
    <citation type="submission" date="2022-05" db="EMBL/GenBank/DDBJ databases">
        <title>Sphingomonas sp. strain RP10 Genome sequencing and assembly.</title>
        <authorList>
            <person name="Kim I."/>
        </authorList>
    </citation>
    <scope>NUCLEOTIDE SEQUENCE</scope>
    <source>
        <strain evidence="3">RP10</strain>
    </source>
</reference>
<comment type="caution">
    <text evidence="3">The sequence shown here is derived from an EMBL/GenBank/DDBJ whole genome shotgun (WGS) entry which is preliminary data.</text>
</comment>
<evidence type="ECO:0000313" key="4">
    <source>
        <dbReference type="Proteomes" id="UP001139486"/>
    </source>
</evidence>
<proteinExistence type="predicted"/>
<evidence type="ECO:0000313" key="3">
    <source>
        <dbReference type="EMBL" id="MCP3734163.1"/>
    </source>
</evidence>
<dbReference type="InterPro" id="IPR001466">
    <property type="entry name" value="Beta-lactam-related"/>
</dbReference>